<keyword evidence="1" id="KW-0678">Repressor</keyword>
<dbReference type="SUPFAM" id="SSF46689">
    <property type="entry name" value="Homeodomain-like"/>
    <property type="match status" value="1"/>
</dbReference>
<keyword evidence="4" id="KW-0804">Transcription</keyword>
<dbReference type="InterPro" id="IPR036271">
    <property type="entry name" value="Tet_transcr_reg_TetR-rel_C_sf"/>
</dbReference>
<dbReference type="InterPro" id="IPR009057">
    <property type="entry name" value="Homeodomain-like_sf"/>
</dbReference>
<dbReference type="EMBL" id="CP049331">
    <property type="protein sequence ID" value="QIH42012.1"/>
    <property type="molecule type" value="Genomic_DNA"/>
</dbReference>
<dbReference type="InterPro" id="IPR050624">
    <property type="entry name" value="HTH-type_Tx_Regulator"/>
</dbReference>
<dbReference type="RefSeq" id="WP_165311591.1">
    <property type="nucleotide sequence ID" value="NZ_CP049331.1"/>
</dbReference>
<accession>A0A6G7CIT1</accession>
<evidence type="ECO:0000259" key="6">
    <source>
        <dbReference type="PROSITE" id="PS50977"/>
    </source>
</evidence>
<dbReference type="KEGG" id="vzi:G5S32_08410"/>
<dbReference type="InterPro" id="IPR001647">
    <property type="entry name" value="HTH_TetR"/>
</dbReference>
<keyword evidence="3 5" id="KW-0238">DNA-binding</keyword>
<dbReference type="SUPFAM" id="SSF48498">
    <property type="entry name" value="Tetracyclin repressor-like, C-terminal domain"/>
    <property type="match status" value="1"/>
</dbReference>
<keyword evidence="2" id="KW-0805">Transcription regulation</keyword>
<dbReference type="InterPro" id="IPR039538">
    <property type="entry name" value="BetI_C"/>
</dbReference>
<dbReference type="Pfam" id="PF00440">
    <property type="entry name" value="TetR_N"/>
    <property type="match status" value="1"/>
</dbReference>
<name>A0A6G7CIT1_9VIBR</name>
<evidence type="ECO:0000256" key="1">
    <source>
        <dbReference type="ARBA" id="ARBA00022491"/>
    </source>
</evidence>
<evidence type="ECO:0000313" key="7">
    <source>
        <dbReference type="EMBL" id="QIH42012.1"/>
    </source>
</evidence>
<evidence type="ECO:0000256" key="4">
    <source>
        <dbReference type="ARBA" id="ARBA00023163"/>
    </source>
</evidence>
<reference evidence="7 8" key="1">
    <citation type="submission" date="2020-02" db="EMBL/GenBank/DDBJ databases">
        <title>A complete genome of a marine bacterium Vibrio sp. ZWAL4003 isolated from the mangrove sediment with the ability to degrade polysaccharides.</title>
        <authorList>
            <person name="Wu J."/>
            <person name="Qu W."/>
            <person name="Zeng R."/>
        </authorList>
    </citation>
    <scope>NUCLEOTIDE SEQUENCE [LARGE SCALE GENOMIC DNA]</scope>
    <source>
        <strain evidence="7 8">ZWAL4003</strain>
    </source>
</reference>
<sequence>MKIKKFDRYEPDERKSLLISSALRCLISEGYSGLSVRKITKEANVSQGLVNHHFGSVYNLIAQTYNVISTDFLQSVKEQIQISTGSAAEKLDIFFRENFSEEALDPDLLKAWLVFWSLIRDSKEMEDTYNRVNNETLSLLEELLTNISVEEKLSIDNISMATQSLMALLDGLWVRETLFDNKRKSENKESYDALTIARSWLKGYRAEIF</sequence>
<protein>
    <submittedName>
        <fullName evidence="7">TetR family transcriptional regulator</fullName>
    </submittedName>
</protein>
<dbReference type="PROSITE" id="PS50977">
    <property type="entry name" value="HTH_TETR_2"/>
    <property type="match status" value="1"/>
</dbReference>
<dbReference type="AlphaFoldDB" id="A0A6G7CIT1"/>
<feature type="DNA-binding region" description="H-T-H motif" evidence="5">
    <location>
        <begin position="35"/>
        <end position="54"/>
    </location>
</feature>
<organism evidence="7 8">
    <name type="scientific">Vibrio ziniensis</name>
    <dbReference type="NCBI Taxonomy" id="2711221"/>
    <lineage>
        <taxon>Bacteria</taxon>
        <taxon>Pseudomonadati</taxon>
        <taxon>Pseudomonadota</taxon>
        <taxon>Gammaproteobacteria</taxon>
        <taxon>Vibrionales</taxon>
        <taxon>Vibrionaceae</taxon>
        <taxon>Vibrio</taxon>
    </lineage>
</organism>
<evidence type="ECO:0000256" key="5">
    <source>
        <dbReference type="PROSITE-ProRule" id="PRU00335"/>
    </source>
</evidence>
<feature type="domain" description="HTH tetR-type" evidence="6">
    <location>
        <begin position="12"/>
        <end position="72"/>
    </location>
</feature>
<dbReference type="Gene3D" id="1.10.357.10">
    <property type="entry name" value="Tetracycline Repressor, domain 2"/>
    <property type="match status" value="1"/>
</dbReference>
<dbReference type="PANTHER" id="PTHR43479:SF11">
    <property type="entry name" value="ACREF_ENVCD OPERON REPRESSOR-RELATED"/>
    <property type="match status" value="1"/>
</dbReference>
<keyword evidence="8" id="KW-1185">Reference proteome</keyword>
<gene>
    <name evidence="7" type="ORF">G5S32_08410</name>
</gene>
<evidence type="ECO:0000313" key="8">
    <source>
        <dbReference type="Proteomes" id="UP000503003"/>
    </source>
</evidence>
<dbReference type="Pfam" id="PF13977">
    <property type="entry name" value="TetR_C_6"/>
    <property type="match status" value="1"/>
</dbReference>
<dbReference type="GO" id="GO:0003677">
    <property type="term" value="F:DNA binding"/>
    <property type="evidence" value="ECO:0007669"/>
    <property type="project" value="UniProtKB-UniRule"/>
</dbReference>
<evidence type="ECO:0000256" key="3">
    <source>
        <dbReference type="ARBA" id="ARBA00023125"/>
    </source>
</evidence>
<dbReference type="PANTHER" id="PTHR43479">
    <property type="entry name" value="ACREF/ENVCD OPERON REPRESSOR-RELATED"/>
    <property type="match status" value="1"/>
</dbReference>
<evidence type="ECO:0000256" key="2">
    <source>
        <dbReference type="ARBA" id="ARBA00023015"/>
    </source>
</evidence>
<dbReference type="Proteomes" id="UP000503003">
    <property type="component" value="Chromosome 1"/>
</dbReference>
<proteinExistence type="predicted"/>